<reference evidence="2" key="1">
    <citation type="journal article" date="2024" name="Proc. Natl. Acad. Sci. U.S.A.">
        <title>Extraordinary preservation of gene collinearity over three hundred million years revealed in homosporous lycophytes.</title>
        <authorList>
            <person name="Li C."/>
            <person name="Wickell D."/>
            <person name="Kuo L.Y."/>
            <person name="Chen X."/>
            <person name="Nie B."/>
            <person name="Liao X."/>
            <person name="Peng D."/>
            <person name="Ji J."/>
            <person name="Jenkins J."/>
            <person name="Williams M."/>
            <person name="Shu S."/>
            <person name="Plott C."/>
            <person name="Barry K."/>
            <person name="Rajasekar S."/>
            <person name="Grimwood J."/>
            <person name="Han X."/>
            <person name="Sun S."/>
            <person name="Hou Z."/>
            <person name="He W."/>
            <person name="Dai G."/>
            <person name="Sun C."/>
            <person name="Schmutz J."/>
            <person name="Leebens-Mack J.H."/>
            <person name="Li F.W."/>
            <person name="Wang L."/>
        </authorList>
    </citation>
    <scope>NUCLEOTIDE SEQUENCE [LARGE SCALE GENOMIC DNA]</scope>
    <source>
        <strain evidence="2">cv. PW_Plant_1</strain>
    </source>
</reference>
<sequence length="310" mass="35675">MVKDTHKYLETKRPWLSIYGTRIRPVHPVGSVSSKLVIDSSLLHRTLPDELLFEVFIRMTPYTLGRAACVCRKWRYAILSPSLWRSACLKAWQTTGLEENEKIVSKIYGGSWRKMWLQRPRLRFDGLFVSRNTYIRAGVVEWKIVNPVHLVCYFRYIRFYPNGKFLYKNSSLKLREVAKLMDGRPSKIESIFGGRYTLANEQVQAAILYPGLRPTVLRFRLRLRGTIPGANNRLDLLSLITSGVNEIEADRVEDVLAATEGWQEDETHNLDVPAVSHGRGLAPFVFVPWEEVETSVLNLPVETMDYYVPG</sequence>
<evidence type="ECO:0000313" key="1">
    <source>
        <dbReference type="EMBL" id="KAJ7539665.1"/>
    </source>
</evidence>
<dbReference type="Proteomes" id="UP001162992">
    <property type="component" value="Chromosome 11"/>
</dbReference>
<evidence type="ECO:0000313" key="2">
    <source>
        <dbReference type="Proteomes" id="UP001162992"/>
    </source>
</evidence>
<organism evidence="1 2">
    <name type="scientific">Diphasiastrum complanatum</name>
    <name type="common">Issler's clubmoss</name>
    <name type="synonym">Lycopodium complanatum</name>
    <dbReference type="NCBI Taxonomy" id="34168"/>
    <lineage>
        <taxon>Eukaryota</taxon>
        <taxon>Viridiplantae</taxon>
        <taxon>Streptophyta</taxon>
        <taxon>Embryophyta</taxon>
        <taxon>Tracheophyta</taxon>
        <taxon>Lycopodiopsida</taxon>
        <taxon>Lycopodiales</taxon>
        <taxon>Lycopodiaceae</taxon>
        <taxon>Lycopodioideae</taxon>
        <taxon>Diphasiastrum</taxon>
    </lineage>
</organism>
<name>A0ACC2CCM6_DIPCM</name>
<gene>
    <name evidence="1" type="ORF">O6H91_11G104400</name>
</gene>
<dbReference type="EMBL" id="CM055102">
    <property type="protein sequence ID" value="KAJ7539665.1"/>
    <property type="molecule type" value="Genomic_DNA"/>
</dbReference>
<protein>
    <submittedName>
        <fullName evidence="1">Uncharacterized protein</fullName>
    </submittedName>
</protein>
<comment type="caution">
    <text evidence="1">The sequence shown here is derived from an EMBL/GenBank/DDBJ whole genome shotgun (WGS) entry which is preliminary data.</text>
</comment>
<proteinExistence type="predicted"/>
<accession>A0ACC2CCM6</accession>
<keyword evidence="2" id="KW-1185">Reference proteome</keyword>